<dbReference type="EMBL" id="JAAHCF010000011">
    <property type="protein sequence ID" value="KAK8150629.1"/>
    <property type="molecule type" value="Genomic_DNA"/>
</dbReference>
<keyword evidence="2" id="KW-1185">Reference proteome</keyword>
<gene>
    <name evidence="1" type="ORF">G3M48_000502</name>
</gene>
<name>A0AAW0S7N8_9HYPO</name>
<dbReference type="Proteomes" id="UP001397290">
    <property type="component" value="Unassembled WGS sequence"/>
</dbReference>
<evidence type="ECO:0000313" key="2">
    <source>
        <dbReference type="Proteomes" id="UP001397290"/>
    </source>
</evidence>
<comment type="caution">
    <text evidence="1">The sequence shown here is derived from an EMBL/GenBank/DDBJ whole genome shotgun (WGS) entry which is preliminary data.</text>
</comment>
<accession>A0AAW0S7N8</accession>
<evidence type="ECO:0000313" key="1">
    <source>
        <dbReference type="EMBL" id="KAK8150629.1"/>
    </source>
</evidence>
<organism evidence="1 2">
    <name type="scientific">Beauveria asiatica</name>
    <dbReference type="NCBI Taxonomy" id="1069075"/>
    <lineage>
        <taxon>Eukaryota</taxon>
        <taxon>Fungi</taxon>
        <taxon>Dikarya</taxon>
        <taxon>Ascomycota</taxon>
        <taxon>Pezizomycotina</taxon>
        <taxon>Sordariomycetes</taxon>
        <taxon>Hypocreomycetidae</taxon>
        <taxon>Hypocreales</taxon>
        <taxon>Cordycipitaceae</taxon>
        <taxon>Beauveria</taxon>
    </lineage>
</organism>
<protein>
    <submittedName>
        <fullName evidence="1">Uncharacterized protein</fullName>
    </submittedName>
</protein>
<proteinExistence type="predicted"/>
<dbReference type="AlphaFoldDB" id="A0AAW0S7N8"/>
<sequence length="52" mass="6191">MAHELFRRIPETAIHRYECHVWQKLFELHNAEWKRESVDGVVVLANNAFQGN</sequence>
<reference evidence="1 2" key="1">
    <citation type="submission" date="2020-02" db="EMBL/GenBank/DDBJ databases">
        <title>Comparative genomics of the hypocrealean fungal genus Beauvera.</title>
        <authorList>
            <person name="Showalter D.N."/>
            <person name="Bushley K.E."/>
            <person name="Rehner S.A."/>
        </authorList>
    </citation>
    <scope>NUCLEOTIDE SEQUENCE [LARGE SCALE GENOMIC DNA]</scope>
    <source>
        <strain evidence="1 2">ARSEF4384</strain>
    </source>
</reference>